<evidence type="ECO:0000259" key="2">
    <source>
        <dbReference type="Pfam" id="PF13690"/>
    </source>
</evidence>
<protein>
    <submittedName>
        <fullName evidence="3">Chemotaxis protein CheC</fullName>
    </submittedName>
</protein>
<dbReference type="Proteomes" id="UP000078486">
    <property type="component" value="Unassembled WGS sequence"/>
</dbReference>
<dbReference type="OrthoDB" id="191082at2"/>
<dbReference type="STRING" id="1184151.AW736_16510"/>
<dbReference type="AlphaFoldDB" id="A0A178IFS1"/>
<proteinExistence type="predicted"/>
<reference evidence="3 4" key="1">
    <citation type="submission" date="2016-01" db="EMBL/GenBank/DDBJ databases">
        <title>High potential of lignocellulose degradation of a new Verrucomicrobia species.</title>
        <authorList>
            <person name="Wang Y."/>
            <person name="Shi Y."/>
            <person name="Qiu Z."/>
            <person name="Liu S."/>
            <person name="Yang H."/>
        </authorList>
    </citation>
    <scope>NUCLEOTIDE SEQUENCE [LARGE SCALE GENOMIC DNA]</scope>
    <source>
        <strain evidence="3 4">TSB47</strain>
    </source>
</reference>
<evidence type="ECO:0000313" key="4">
    <source>
        <dbReference type="Proteomes" id="UP000078486"/>
    </source>
</evidence>
<dbReference type="PANTHER" id="PTHR39452:SF1">
    <property type="entry name" value="CHEY-P PHOSPHATASE CHEX"/>
    <property type="match status" value="1"/>
</dbReference>
<dbReference type="GO" id="GO:0006935">
    <property type="term" value="P:chemotaxis"/>
    <property type="evidence" value="ECO:0007669"/>
    <property type="project" value="UniProtKB-KW"/>
</dbReference>
<accession>A0A178IFS1</accession>
<dbReference type="InterPro" id="IPR028976">
    <property type="entry name" value="CheC-like_sf"/>
</dbReference>
<evidence type="ECO:0000256" key="1">
    <source>
        <dbReference type="ARBA" id="ARBA00022500"/>
    </source>
</evidence>
<organism evidence="3 4">
    <name type="scientific">Termitidicoccus mucosus</name>
    <dbReference type="NCBI Taxonomy" id="1184151"/>
    <lineage>
        <taxon>Bacteria</taxon>
        <taxon>Pseudomonadati</taxon>
        <taxon>Verrucomicrobiota</taxon>
        <taxon>Opitutia</taxon>
        <taxon>Opitutales</taxon>
        <taxon>Opitutaceae</taxon>
        <taxon>Termitidicoccus</taxon>
    </lineage>
</organism>
<comment type="caution">
    <text evidence="3">The sequence shown here is derived from an EMBL/GenBank/DDBJ whole genome shotgun (WGS) entry which is preliminary data.</text>
</comment>
<evidence type="ECO:0000313" key="3">
    <source>
        <dbReference type="EMBL" id="OAM88568.1"/>
    </source>
</evidence>
<dbReference type="RefSeq" id="WP_068771649.1">
    <property type="nucleotide sequence ID" value="NZ_CP109796.1"/>
</dbReference>
<feature type="domain" description="Chemotaxis phosphatase CheX-like" evidence="2">
    <location>
        <begin position="53"/>
        <end position="153"/>
    </location>
</feature>
<dbReference type="InterPro" id="IPR038756">
    <property type="entry name" value="CheX-like"/>
</dbReference>
<dbReference type="InterPro" id="IPR028051">
    <property type="entry name" value="CheX-like_dom"/>
</dbReference>
<sequence length="174" mass="18896">MATLHEINETAFRETITRAVQDVFKTMIGQSAVHANANEDHNLKSLAINGSQVVGSVGFIGDINGLIYLYFSQDFAQEAAGSLLGMTTQEIVESGDEVVNDAIGELTNMTVGAFKNQLCDRGYPCRLTIPSILRGSNFSIEPIGSTTRRVYRFNIGRHTLVADILMKPADAIDA</sequence>
<keyword evidence="1" id="KW-0145">Chemotaxis</keyword>
<dbReference type="EMBL" id="LRRQ01000127">
    <property type="protein sequence ID" value="OAM88568.1"/>
    <property type="molecule type" value="Genomic_DNA"/>
</dbReference>
<dbReference type="Pfam" id="PF13690">
    <property type="entry name" value="CheX"/>
    <property type="match status" value="1"/>
</dbReference>
<gene>
    <name evidence="3" type="ORF">AW736_16510</name>
</gene>
<name>A0A178IFS1_9BACT</name>
<keyword evidence="4" id="KW-1185">Reference proteome</keyword>
<dbReference type="CDD" id="cd17906">
    <property type="entry name" value="CheX"/>
    <property type="match status" value="1"/>
</dbReference>
<dbReference type="SUPFAM" id="SSF103039">
    <property type="entry name" value="CheC-like"/>
    <property type="match status" value="1"/>
</dbReference>
<dbReference type="Gene3D" id="3.40.1550.10">
    <property type="entry name" value="CheC-like"/>
    <property type="match status" value="1"/>
</dbReference>
<dbReference type="PANTHER" id="PTHR39452">
    <property type="entry name" value="CHEY-P PHOSPHATASE CHEX"/>
    <property type="match status" value="1"/>
</dbReference>